<evidence type="ECO:0000256" key="20">
    <source>
        <dbReference type="PIRSR" id="PIRSR605478-5"/>
    </source>
</evidence>
<evidence type="ECO:0000256" key="5">
    <source>
        <dbReference type="ARBA" id="ARBA00007131"/>
    </source>
</evidence>
<dbReference type="InterPro" id="IPR049557">
    <property type="entry name" value="Transketolase_CS"/>
</dbReference>
<evidence type="ECO:0000256" key="3">
    <source>
        <dbReference type="ARBA" id="ARBA00001941"/>
    </source>
</evidence>
<dbReference type="PROSITE" id="PS00802">
    <property type="entry name" value="TRANSKETOLASE_2"/>
    <property type="match status" value="1"/>
</dbReference>
<dbReference type="RefSeq" id="WP_078423804.1">
    <property type="nucleotide sequence ID" value="NZ_CP017018.1"/>
</dbReference>
<dbReference type="GO" id="GO:0004802">
    <property type="term" value="F:transketolase activity"/>
    <property type="evidence" value="ECO:0007669"/>
    <property type="project" value="UniProtKB-UniRule"/>
</dbReference>
<evidence type="ECO:0000256" key="17">
    <source>
        <dbReference type="PIRSR" id="PIRSR605478-2"/>
    </source>
</evidence>
<proteinExistence type="inferred from homology"/>
<feature type="binding site" evidence="17">
    <location>
        <position position="369"/>
    </location>
    <ligand>
        <name>substrate</name>
    </ligand>
</feature>
<dbReference type="SUPFAM" id="SSF52518">
    <property type="entry name" value="Thiamin diphosphate-binding fold (THDP-binding)"/>
    <property type="match status" value="2"/>
</dbReference>
<dbReference type="CDD" id="cd02012">
    <property type="entry name" value="TPP_TK"/>
    <property type="match status" value="1"/>
</dbReference>
<dbReference type="Pfam" id="PF22613">
    <property type="entry name" value="Transketolase_C_1"/>
    <property type="match status" value="1"/>
</dbReference>
<dbReference type="InterPro" id="IPR033247">
    <property type="entry name" value="Transketolase_fam"/>
</dbReference>
<comment type="cofactor">
    <cofactor evidence="2">
        <name>Mn(2+)</name>
        <dbReference type="ChEBI" id="CHEBI:29035"/>
    </cofactor>
</comment>
<dbReference type="SMART" id="SM00861">
    <property type="entry name" value="Transket_pyr"/>
    <property type="match status" value="1"/>
</dbReference>
<dbReference type="Proteomes" id="UP000190868">
    <property type="component" value="Chromosome"/>
</dbReference>
<evidence type="ECO:0000256" key="7">
    <source>
        <dbReference type="ARBA" id="ARBA00013152"/>
    </source>
</evidence>
<comment type="cofactor">
    <cofactor evidence="21">
        <name>Mg(2+)</name>
        <dbReference type="ChEBI" id="CHEBI:18420"/>
    </cofactor>
    <cofactor evidence="21">
        <name>Ca(2+)</name>
        <dbReference type="ChEBI" id="CHEBI:29108"/>
    </cofactor>
    <cofactor evidence="21">
        <name>Mn(2+)</name>
        <dbReference type="ChEBI" id="CHEBI:29035"/>
    </cofactor>
    <cofactor evidence="21">
        <name>Co(2+)</name>
        <dbReference type="ChEBI" id="CHEBI:48828"/>
    </cofactor>
    <text evidence="21">Binds 1 Mg(2+) ion per subunit. Can also utilize other divalent metal cations, such as Ca(2+), Mn(2+) and Co(2+).</text>
</comment>
<dbReference type="Gene3D" id="3.40.50.920">
    <property type="match status" value="1"/>
</dbReference>
<feature type="binding site" evidence="19">
    <location>
        <position position="181"/>
    </location>
    <ligand>
        <name>Mg(2+)</name>
        <dbReference type="ChEBI" id="CHEBI:18420"/>
    </ligand>
</feature>
<evidence type="ECO:0000256" key="6">
    <source>
        <dbReference type="ARBA" id="ARBA00011738"/>
    </source>
</evidence>
<dbReference type="GeneID" id="56567099"/>
<evidence type="ECO:0000256" key="13">
    <source>
        <dbReference type="ARBA" id="ARBA00023052"/>
    </source>
</evidence>
<dbReference type="InterPro" id="IPR005478">
    <property type="entry name" value="Transketolase_bac-like"/>
</dbReference>
<dbReference type="NCBIfam" id="TIGR00232">
    <property type="entry name" value="tktlase_bact"/>
    <property type="match status" value="1"/>
</dbReference>
<gene>
    <name evidence="22" type="primary">tkt</name>
    <name evidence="22" type="ORF">CPIN18021_1507</name>
</gene>
<keyword evidence="13 18" id="KW-0786">Thiamine pyrophosphate</keyword>
<evidence type="ECO:0000256" key="9">
    <source>
        <dbReference type="ARBA" id="ARBA00022679"/>
    </source>
</evidence>
<dbReference type="PANTHER" id="PTHR43522:SF2">
    <property type="entry name" value="TRANSKETOLASE 1-RELATED"/>
    <property type="match status" value="1"/>
</dbReference>
<feature type="binding site" evidence="17">
    <location>
        <position position="450"/>
    </location>
    <ligand>
        <name>substrate</name>
    </ligand>
</feature>
<evidence type="ECO:0000256" key="2">
    <source>
        <dbReference type="ARBA" id="ARBA00001936"/>
    </source>
</evidence>
<feature type="binding site" evidence="17">
    <location>
        <position position="342"/>
    </location>
    <ligand>
        <name>substrate</name>
    </ligand>
</feature>
<evidence type="ECO:0000256" key="19">
    <source>
        <dbReference type="PIRSR" id="PIRSR605478-4"/>
    </source>
</evidence>
<comment type="cofactor">
    <cofactor evidence="3">
        <name>Co(2+)</name>
        <dbReference type="ChEBI" id="CHEBI:48828"/>
    </cofactor>
</comment>
<dbReference type="InterPro" id="IPR020826">
    <property type="entry name" value="Transketolase_BS"/>
</dbReference>
<dbReference type="InterPro" id="IPR009014">
    <property type="entry name" value="Transketo_C/PFOR_II"/>
</dbReference>
<keyword evidence="12 19" id="KW-0460">Magnesium</keyword>
<dbReference type="EC" id="2.2.1.1" evidence="7 15"/>
<evidence type="ECO:0000256" key="11">
    <source>
        <dbReference type="ARBA" id="ARBA00022837"/>
    </source>
</evidence>
<feature type="binding site" evidence="19">
    <location>
        <position position="151"/>
    </location>
    <ligand>
        <name>Mg(2+)</name>
        <dbReference type="ChEBI" id="CHEBI:18420"/>
    </ligand>
</feature>
<feature type="binding site" evidence="17">
    <location>
        <position position="454"/>
    </location>
    <ligand>
        <name>substrate</name>
    </ligand>
</feature>
<comment type="catalytic activity">
    <reaction evidence="14 21">
        <text>D-sedoheptulose 7-phosphate + D-glyceraldehyde 3-phosphate = aldehydo-D-ribose 5-phosphate + D-xylulose 5-phosphate</text>
        <dbReference type="Rhea" id="RHEA:10508"/>
        <dbReference type="ChEBI" id="CHEBI:57483"/>
        <dbReference type="ChEBI" id="CHEBI:57737"/>
        <dbReference type="ChEBI" id="CHEBI:58273"/>
        <dbReference type="ChEBI" id="CHEBI:59776"/>
        <dbReference type="EC" id="2.2.1.1"/>
    </reaction>
</comment>
<dbReference type="PANTHER" id="PTHR43522">
    <property type="entry name" value="TRANSKETOLASE"/>
    <property type="match status" value="1"/>
</dbReference>
<feature type="binding site" evidence="17">
    <location>
        <position position="442"/>
    </location>
    <ligand>
        <name>substrate</name>
    </ligand>
</feature>
<dbReference type="CDD" id="cd07033">
    <property type="entry name" value="TPP_PYR_DXS_TK_like"/>
    <property type="match status" value="1"/>
</dbReference>
<evidence type="ECO:0000256" key="4">
    <source>
        <dbReference type="ARBA" id="ARBA00002931"/>
    </source>
</evidence>
<organism evidence="22 23">
    <name type="scientific">Campylobacter pinnipediorum subsp. caledonicus</name>
    <dbReference type="NCBI Taxonomy" id="1874362"/>
    <lineage>
        <taxon>Bacteria</taxon>
        <taxon>Pseudomonadati</taxon>
        <taxon>Campylobacterota</taxon>
        <taxon>Epsilonproteobacteria</taxon>
        <taxon>Campylobacterales</taxon>
        <taxon>Campylobacteraceae</taxon>
        <taxon>Campylobacter</taxon>
    </lineage>
</organism>
<evidence type="ECO:0000256" key="1">
    <source>
        <dbReference type="ARBA" id="ARBA00001913"/>
    </source>
</evidence>
<name>A0A1S6U984_9BACT</name>
<evidence type="ECO:0000256" key="21">
    <source>
        <dbReference type="RuleBase" id="RU004996"/>
    </source>
</evidence>
<feature type="binding site" evidence="17">
    <location>
        <position position="500"/>
    </location>
    <ligand>
        <name>substrate</name>
    </ligand>
</feature>
<feature type="binding site" evidence="18">
    <location>
        <position position="181"/>
    </location>
    <ligand>
        <name>thiamine diphosphate</name>
        <dbReference type="ChEBI" id="CHEBI:58937"/>
    </ligand>
</feature>
<accession>A0A1S6U984</accession>
<dbReference type="Gene3D" id="3.40.50.970">
    <property type="match status" value="2"/>
</dbReference>
<evidence type="ECO:0000256" key="14">
    <source>
        <dbReference type="ARBA" id="ARBA00049473"/>
    </source>
</evidence>
<dbReference type="Pfam" id="PF02779">
    <property type="entry name" value="Transket_pyr"/>
    <property type="match status" value="1"/>
</dbReference>
<feature type="binding site" evidence="18">
    <location>
        <position position="418"/>
    </location>
    <ligand>
        <name>thiamine diphosphate</name>
        <dbReference type="ChEBI" id="CHEBI:58937"/>
    </ligand>
</feature>
<evidence type="ECO:0000256" key="12">
    <source>
        <dbReference type="ARBA" id="ARBA00022842"/>
    </source>
</evidence>
<comment type="cofactor">
    <cofactor evidence="19">
        <name>Mg(2+)</name>
        <dbReference type="ChEBI" id="CHEBI:18420"/>
    </cofactor>
    <text evidence="19">Binds 1 Mg(2+) ion per subunit. Can also utilize other divalent metal cations, such as Ca(2+), Mn(2+) and Co(2+).</text>
</comment>
<comment type="cofactor">
    <cofactor evidence="18">
        <name>thiamine diphosphate</name>
        <dbReference type="ChEBI" id="CHEBI:58937"/>
    </cofactor>
    <text evidence="18">Binds 1 thiamine pyrophosphate per subunit. During the reaction, the substrate forms a covalent intermediate with the cofactor.</text>
</comment>
<dbReference type="InterPro" id="IPR005474">
    <property type="entry name" value="Transketolase_N"/>
</dbReference>
<dbReference type="InterPro" id="IPR055152">
    <property type="entry name" value="Transketolase-like_C_2"/>
</dbReference>
<keyword evidence="10 19" id="KW-0479">Metal-binding</keyword>
<feature type="binding site" evidence="19">
    <location>
        <position position="183"/>
    </location>
    <ligand>
        <name>Mg(2+)</name>
        <dbReference type="ChEBI" id="CHEBI:18420"/>
    </ligand>
</feature>
<feature type="binding site" evidence="17">
    <location>
        <position position="255"/>
    </location>
    <ligand>
        <name>substrate</name>
    </ligand>
</feature>
<evidence type="ECO:0000256" key="16">
    <source>
        <dbReference type="PIRSR" id="PIRSR605478-1"/>
    </source>
</evidence>
<dbReference type="KEGG" id="cpin:CPIN18020_1459"/>
<evidence type="ECO:0000256" key="8">
    <source>
        <dbReference type="ARBA" id="ARBA00016662"/>
    </source>
</evidence>
<keyword evidence="11 21" id="KW-0106">Calcium</keyword>
<evidence type="ECO:0000256" key="10">
    <source>
        <dbReference type="ARBA" id="ARBA00022723"/>
    </source>
</evidence>
<protein>
    <recommendedName>
        <fullName evidence="8 15">Transketolase</fullName>
        <ecNumber evidence="7 15">2.2.1.1</ecNumber>
    </recommendedName>
</protein>
<feature type="binding site" evidence="18">
    <location>
        <begin position="110"/>
        <end position="112"/>
    </location>
    <ligand>
        <name>thiamine diphosphate</name>
        <dbReference type="ChEBI" id="CHEBI:58937"/>
    </ligand>
</feature>
<dbReference type="Pfam" id="PF00456">
    <property type="entry name" value="Transketolase_N"/>
    <property type="match status" value="1"/>
</dbReference>
<dbReference type="FunFam" id="3.40.50.970:FF:000045">
    <property type="entry name" value="Transketolase"/>
    <property type="match status" value="1"/>
</dbReference>
<comment type="similarity">
    <text evidence="5 21">Belongs to the transketolase family.</text>
</comment>
<evidence type="ECO:0000256" key="18">
    <source>
        <dbReference type="PIRSR" id="PIRSR605478-3"/>
    </source>
</evidence>
<feature type="binding site" evidence="18">
    <location>
        <position position="63"/>
    </location>
    <ligand>
        <name>thiamine diphosphate</name>
        <dbReference type="ChEBI" id="CHEBI:58937"/>
    </ligand>
</feature>
<dbReference type="GO" id="GO:0005829">
    <property type="term" value="C:cytosol"/>
    <property type="evidence" value="ECO:0007669"/>
    <property type="project" value="TreeGrafter"/>
</dbReference>
<dbReference type="EMBL" id="CP017258">
    <property type="protein sequence ID" value="AQW88291.1"/>
    <property type="molecule type" value="Genomic_DNA"/>
</dbReference>
<keyword evidence="9 21" id="KW-0808">Transferase</keyword>
<reference evidence="23" key="1">
    <citation type="submission" date="2016-09" db="EMBL/GenBank/DDBJ databases">
        <title>Comparative genomics of the Campylobacter concisus group.</title>
        <authorList>
            <person name="Miller W.G."/>
            <person name="Yee E."/>
            <person name="Chapman M.H."/>
            <person name="Huynh S."/>
            <person name="Bono J.L."/>
            <person name="On S.L.W."/>
            <person name="StLeger J."/>
            <person name="Foster G."/>
            <person name="Parker C.T."/>
        </authorList>
    </citation>
    <scope>NUCLEOTIDE SEQUENCE [LARGE SCALE GENOMIC DNA]</scope>
    <source>
        <strain evidence="23">RM18021</strain>
    </source>
</reference>
<feature type="binding site" evidence="18">
    <location>
        <position position="255"/>
    </location>
    <ligand>
        <name>thiamine diphosphate</name>
        <dbReference type="ChEBI" id="CHEBI:58937"/>
    </ligand>
</feature>
<feature type="binding site" evidence="17">
    <location>
        <position position="24"/>
    </location>
    <ligand>
        <name>substrate</name>
    </ligand>
</feature>
<dbReference type="FunFam" id="3.40.50.970:FF:000081">
    <property type="entry name" value="Transketolase"/>
    <property type="match status" value="1"/>
</dbReference>
<dbReference type="InterPro" id="IPR005475">
    <property type="entry name" value="Transketolase-like_Pyr-bd"/>
</dbReference>
<feature type="site" description="Important for catalytic activity" evidence="20">
    <location>
        <position position="255"/>
    </location>
</feature>
<dbReference type="SUPFAM" id="SSF52922">
    <property type="entry name" value="TK C-terminal domain-like"/>
    <property type="match status" value="1"/>
</dbReference>
<comment type="subunit">
    <text evidence="6 21">Homodimer.</text>
</comment>
<comment type="function">
    <text evidence="4 21">Catalyzes the transfer of a two-carbon ketol group from a ketose donor to an aldose acceptor, via a covalent intermediate with the cofactor thiamine pyrophosphate.</text>
</comment>
<dbReference type="GO" id="GO:0046872">
    <property type="term" value="F:metal ion binding"/>
    <property type="evidence" value="ECO:0007669"/>
    <property type="project" value="UniProtKB-KW"/>
</dbReference>
<dbReference type="GO" id="GO:0006098">
    <property type="term" value="P:pentose-phosphate shunt"/>
    <property type="evidence" value="ECO:0007669"/>
    <property type="project" value="TreeGrafter"/>
</dbReference>
<feature type="binding site" evidence="18">
    <location>
        <position position="152"/>
    </location>
    <ligand>
        <name>thiamine diphosphate</name>
        <dbReference type="ChEBI" id="CHEBI:58937"/>
    </ligand>
</feature>
<dbReference type="AlphaFoldDB" id="A0A1S6U984"/>
<evidence type="ECO:0000256" key="15">
    <source>
        <dbReference type="NCBIfam" id="TIGR00232"/>
    </source>
</evidence>
<evidence type="ECO:0000313" key="23">
    <source>
        <dbReference type="Proteomes" id="UP000190868"/>
    </source>
</evidence>
<dbReference type="InterPro" id="IPR029061">
    <property type="entry name" value="THDP-binding"/>
</dbReference>
<evidence type="ECO:0000313" key="22">
    <source>
        <dbReference type="EMBL" id="AQW88291.1"/>
    </source>
</evidence>
<keyword evidence="23" id="KW-1185">Reference proteome</keyword>
<dbReference type="PROSITE" id="PS00801">
    <property type="entry name" value="TRANSKETOLASE_1"/>
    <property type="match status" value="1"/>
</dbReference>
<feature type="site" description="Important for catalytic activity" evidence="20">
    <location>
        <position position="24"/>
    </location>
</feature>
<sequence>MLKKQADTIRFLCADMVQKANSGHPGAPMGLADIMVVLMQNLKHNPKDPKWLNRDRLVFSGGHASSLVYSFLYLSGYDLSFEELQNFRQLGSKTPGHPEIETNGVEIATGPLGQGVANAVGFAMAAKYAANILNAPKNKIIDHKVYCLCGDGDLQEGISYEACAMAGKLNLDNLVIIYDSNNITIEGDTNLAWNEDVKSRFEAQGFEVAKINGHDYDEIEFALKEAKNKTKPYLIIANTCIAKGAGELEGSHHSHGAPLGEDIIKIAKQNAGFDPDKKFHIDEDVLLRFRVALEKGDLAQTLWQEQVDKLDNDGKKLLNSLLNPDFSKISYPDFGGKKMATRDTNGLIINAIANALPGFIGGSADLAPSNKTELKNMGDFPNGRNIHFGIREHSMAAINNAFARYGLFMPFSATFFIFSDYMKSGARMAALMKLKHYFIFTHDSIGVGEDGPTHQPIEQLSQFRAMPNFYTFRPADGNENVKSWQVALGLNAPCAFVCSRQGLEPLEGSVFGDVSNGAYLLKQSNNAKVTLIASGSEVSLVLKTAELLDNDGIGANVVSAPCYDLLCNQDKQYIDKIIQKDTYKIAVEASSALEWYKFADDVYGMKTFGESGKADELFKHFGFEPNALYSFIKEKL</sequence>
<comment type="cofactor">
    <cofactor evidence="1">
        <name>Ca(2+)</name>
        <dbReference type="ChEBI" id="CHEBI:29108"/>
    </cofactor>
</comment>
<feature type="active site" description="Proton donor" evidence="16">
    <location>
        <position position="392"/>
    </location>
</feature>